<dbReference type="AlphaFoldDB" id="A0AAJ0UFN8"/>
<evidence type="ECO:0000313" key="1">
    <source>
        <dbReference type="EMBL" id="MBK5930588.1"/>
    </source>
</evidence>
<dbReference type="EMBL" id="NHSF01000054">
    <property type="protein sequence ID" value="MBK5930588.1"/>
    <property type="molecule type" value="Genomic_DNA"/>
</dbReference>
<dbReference type="Proteomes" id="UP001296967">
    <property type="component" value="Unassembled WGS sequence"/>
</dbReference>
<reference evidence="1" key="1">
    <citation type="submission" date="2017-05" db="EMBL/GenBank/DDBJ databases">
        <authorList>
            <person name="Imhoff J.F."/>
            <person name="Rahn T."/>
            <person name="Kuenzel S."/>
            <person name="Neulinger S.C."/>
        </authorList>
    </citation>
    <scope>NUCLEOTIDE SEQUENCE</scope>
    <source>
        <strain evidence="1">DSM 4395</strain>
    </source>
</reference>
<gene>
    <name evidence="1" type="ORF">CCR82_08650</name>
</gene>
<organism evidence="1 2">
    <name type="scientific">Halochromatium salexigens</name>
    <name type="common">Chromatium salexigens</name>
    <dbReference type="NCBI Taxonomy" id="49447"/>
    <lineage>
        <taxon>Bacteria</taxon>
        <taxon>Pseudomonadati</taxon>
        <taxon>Pseudomonadota</taxon>
        <taxon>Gammaproteobacteria</taxon>
        <taxon>Chromatiales</taxon>
        <taxon>Chromatiaceae</taxon>
        <taxon>Halochromatium</taxon>
    </lineage>
</organism>
<keyword evidence="2" id="KW-1185">Reference proteome</keyword>
<name>A0AAJ0UFN8_HALSE</name>
<proteinExistence type="predicted"/>
<sequence length="65" mass="7332">MRAAQILLGLLLALLSPSLRIVMAIDETLKLRFGPHIRANGVYRDAVRSSRGKLHQGLKNENKFY</sequence>
<accession>A0AAJ0UFN8</accession>
<comment type="caution">
    <text evidence="1">The sequence shown here is derived from an EMBL/GenBank/DDBJ whole genome shotgun (WGS) entry which is preliminary data.</text>
</comment>
<protein>
    <submittedName>
        <fullName evidence="1">Uncharacterized protein</fullName>
    </submittedName>
</protein>
<evidence type="ECO:0000313" key="2">
    <source>
        <dbReference type="Proteomes" id="UP001296967"/>
    </source>
</evidence>
<dbReference type="RefSeq" id="WP_201245142.1">
    <property type="nucleotide sequence ID" value="NZ_NHSF01000054.1"/>
</dbReference>
<reference evidence="1" key="2">
    <citation type="journal article" date="2020" name="Microorganisms">
        <title>Osmotic Adaptation and Compatible Solute Biosynthesis of Phototrophic Bacteria as Revealed from Genome Analyses.</title>
        <authorList>
            <person name="Imhoff J.F."/>
            <person name="Rahn T."/>
            <person name="Kunzel S."/>
            <person name="Keller A."/>
            <person name="Neulinger S.C."/>
        </authorList>
    </citation>
    <scope>NUCLEOTIDE SEQUENCE</scope>
    <source>
        <strain evidence="1">DSM 4395</strain>
    </source>
</reference>